<reference evidence="2 3" key="1">
    <citation type="journal article" date="2015" name="Genome Announc.">
        <title>Draft Genome of the Euendolithic (true boring) Cyanobacterium Mastigocoleus testarum strain BC008.</title>
        <authorList>
            <person name="Guida B.S."/>
            <person name="Garcia-Pichel F."/>
        </authorList>
    </citation>
    <scope>NUCLEOTIDE SEQUENCE [LARGE SCALE GENOMIC DNA]</scope>
    <source>
        <strain evidence="2 3">BC008</strain>
    </source>
</reference>
<organism evidence="2 3">
    <name type="scientific">Mastigocoleus testarum BC008</name>
    <dbReference type="NCBI Taxonomy" id="371196"/>
    <lineage>
        <taxon>Bacteria</taxon>
        <taxon>Bacillati</taxon>
        <taxon>Cyanobacteriota</taxon>
        <taxon>Cyanophyceae</taxon>
        <taxon>Nostocales</taxon>
        <taxon>Hapalosiphonaceae</taxon>
        <taxon>Mastigocoleus</taxon>
    </lineage>
</organism>
<dbReference type="Proteomes" id="UP000053372">
    <property type="component" value="Unassembled WGS sequence"/>
</dbReference>
<accession>A0A0V7ZLZ9</accession>
<keyword evidence="3" id="KW-1185">Reference proteome</keyword>
<dbReference type="RefSeq" id="WP_058183995.1">
    <property type="nucleotide sequence ID" value="NZ_LMTZ01000106.1"/>
</dbReference>
<proteinExistence type="predicted"/>
<protein>
    <submittedName>
        <fullName evidence="2">Uncharacterized protein</fullName>
    </submittedName>
</protein>
<dbReference type="OrthoDB" id="573503at2"/>
<dbReference type="AlphaFoldDB" id="A0A0V7ZLZ9"/>
<name>A0A0V7ZLZ9_9CYAN</name>
<dbReference type="EMBL" id="LMTZ01000109">
    <property type="protein sequence ID" value="KST65344.1"/>
    <property type="molecule type" value="Genomic_DNA"/>
</dbReference>
<evidence type="ECO:0000313" key="1">
    <source>
        <dbReference type="EMBL" id="KST65344.1"/>
    </source>
</evidence>
<gene>
    <name evidence="1" type="ORF">BC008_21355</name>
    <name evidence="2" type="ORF">BC008_21730</name>
</gene>
<evidence type="ECO:0000313" key="2">
    <source>
        <dbReference type="EMBL" id="KST65603.1"/>
    </source>
</evidence>
<dbReference type="EMBL" id="LMTZ01000106">
    <property type="protein sequence ID" value="KST65603.1"/>
    <property type="molecule type" value="Genomic_DNA"/>
</dbReference>
<sequence>MNHTLASSEQLFSGDNEIWYSLKSAIAASSGFQRWLHDGDNQLKKLPLEEQVQCYLRETLEALAY</sequence>
<evidence type="ECO:0000313" key="3">
    <source>
        <dbReference type="Proteomes" id="UP000053372"/>
    </source>
</evidence>
<comment type="caution">
    <text evidence="2">The sequence shown here is derived from an EMBL/GenBank/DDBJ whole genome shotgun (WGS) entry which is preliminary data.</text>
</comment>